<sequence>MSQIQPTAGSSNSNTSDIEQLKTREKVLRVQLALVRVAIAEEERDAYIAQRQAIPEGSENPDILPHRQNISPTQDMRITKTSLLTGEEGAYDRRFWENRWEQHPPPFNQCFSIELCHFAVENASAHPEDEFPIFHLQHLDDPGCMLGQPCKKWDLIGYHDYTEPEGSIQLQIVCINTMYVKSGISSIQYSTPFYEYQGSIPNAPCRLANDMKPDFSKVHEAGYHVAAWRLIERKGCNTWCKWLDQFGRFLFCGRILAGQ</sequence>
<dbReference type="EMBL" id="JAADJG010000212">
    <property type="protein sequence ID" value="KAF4451687.1"/>
    <property type="molecule type" value="Genomic_DNA"/>
</dbReference>
<protein>
    <submittedName>
        <fullName evidence="1">Uncharacterized protein</fullName>
    </submittedName>
</protein>
<comment type="caution">
    <text evidence="1">The sequence shown here is derived from an EMBL/GenBank/DDBJ whole genome shotgun (WGS) entry which is preliminary data.</text>
</comment>
<dbReference type="Proteomes" id="UP000605986">
    <property type="component" value="Unassembled WGS sequence"/>
</dbReference>
<reference evidence="1" key="1">
    <citation type="submission" date="2020-01" db="EMBL/GenBank/DDBJ databases">
        <title>Identification and distribution of gene clusters putatively required for synthesis of sphingolipid metabolism inhibitors in phylogenetically diverse species of the filamentous fungus Fusarium.</title>
        <authorList>
            <person name="Kim H.-S."/>
            <person name="Busman M."/>
            <person name="Brown D.W."/>
            <person name="Divon H."/>
            <person name="Uhlig S."/>
            <person name="Proctor R.H."/>
        </authorList>
    </citation>
    <scope>NUCLEOTIDE SEQUENCE</scope>
    <source>
        <strain evidence="1">NRRL 53441</strain>
    </source>
</reference>
<keyword evidence="2" id="KW-1185">Reference proteome</keyword>
<accession>A0A8H4KI91</accession>
<evidence type="ECO:0000313" key="1">
    <source>
        <dbReference type="EMBL" id="KAF4451687.1"/>
    </source>
</evidence>
<name>A0A8H4KI91_9HYPO</name>
<dbReference type="OrthoDB" id="5043969at2759"/>
<gene>
    <name evidence="1" type="ORF">F53441_5366</name>
</gene>
<evidence type="ECO:0000313" key="2">
    <source>
        <dbReference type="Proteomes" id="UP000605986"/>
    </source>
</evidence>
<proteinExistence type="predicted"/>
<dbReference type="AlphaFoldDB" id="A0A8H4KI91"/>
<organism evidence="1 2">
    <name type="scientific">Fusarium austroafricanum</name>
    <dbReference type="NCBI Taxonomy" id="2364996"/>
    <lineage>
        <taxon>Eukaryota</taxon>
        <taxon>Fungi</taxon>
        <taxon>Dikarya</taxon>
        <taxon>Ascomycota</taxon>
        <taxon>Pezizomycotina</taxon>
        <taxon>Sordariomycetes</taxon>
        <taxon>Hypocreomycetidae</taxon>
        <taxon>Hypocreales</taxon>
        <taxon>Nectriaceae</taxon>
        <taxon>Fusarium</taxon>
        <taxon>Fusarium concolor species complex</taxon>
    </lineage>
</organism>